<feature type="non-terminal residue" evidence="2">
    <location>
        <position position="50"/>
    </location>
</feature>
<feature type="transmembrane region" description="Helical" evidence="1">
    <location>
        <begin position="32"/>
        <end position="49"/>
    </location>
</feature>
<dbReference type="AlphaFoldDB" id="A0A381VZQ1"/>
<name>A0A381VZQ1_9ZZZZ</name>
<gene>
    <name evidence="2" type="ORF">METZ01_LOCUS98624</name>
</gene>
<protein>
    <submittedName>
        <fullName evidence="2">Uncharacterized protein</fullName>
    </submittedName>
</protein>
<keyword evidence="1" id="KW-0472">Membrane</keyword>
<sequence length="50" mass="5708">MSDDEEPEFLDRVIGNPAFDQMGGYHIFFRRAAIPILLFVIGLFTYTVLA</sequence>
<reference evidence="2" key="1">
    <citation type="submission" date="2018-05" db="EMBL/GenBank/DDBJ databases">
        <authorList>
            <person name="Lanie J.A."/>
            <person name="Ng W.-L."/>
            <person name="Kazmierczak K.M."/>
            <person name="Andrzejewski T.M."/>
            <person name="Davidsen T.M."/>
            <person name="Wayne K.J."/>
            <person name="Tettelin H."/>
            <person name="Glass J.I."/>
            <person name="Rusch D."/>
            <person name="Podicherti R."/>
            <person name="Tsui H.-C.T."/>
            <person name="Winkler M.E."/>
        </authorList>
    </citation>
    <scope>NUCLEOTIDE SEQUENCE</scope>
</reference>
<keyword evidence="1" id="KW-0812">Transmembrane</keyword>
<evidence type="ECO:0000256" key="1">
    <source>
        <dbReference type="SAM" id="Phobius"/>
    </source>
</evidence>
<evidence type="ECO:0000313" key="2">
    <source>
        <dbReference type="EMBL" id="SVA45770.1"/>
    </source>
</evidence>
<keyword evidence="1" id="KW-1133">Transmembrane helix</keyword>
<accession>A0A381VZQ1</accession>
<dbReference type="EMBL" id="UINC01010272">
    <property type="protein sequence ID" value="SVA45770.1"/>
    <property type="molecule type" value="Genomic_DNA"/>
</dbReference>
<organism evidence="2">
    <name type="scientific">marine metagenome</name>
    <dbReference type="NCBI Taxonomy" id="408172"/>
    <lineage>
        <taxon>unclassified sequences</taxon>
        <taxon>metagenomes</taxon>
        <taxon>ecological metagenomes</taxon>
    </lineage>
</organism>
<proteinExistence type="predicted"/>